<protein>
    <submittedName>
        <fullName evidence="2">NAD-dependent dehydratase</fullName>
    </submittedName>
</protein>
<dbReference type="InterPro" id="IPR050177">
    <property type="entry name" value="Lipid_A_modif_metabolic_enz"/>
</dbReference>
<organism evidence="2 3">
    <name type="scientific">Actibacterium mucosum KCTC 23349</name>
    <dbReference type="NCBI Taxonomy" id="1454373"/>
    <lineage>
        <taxon>Bacteria</taxon>
        <taxon>Pseudomonadati</taxon>
        <taxon>Pseudomonadota</taxon>
        <taxon>Alphaproteobacteria</taxon>
        <taxon>Rhodobacterales</taxon>
        <taxon>Roseobacteraceae</taxon>
        <taxon>Actibacterium</taxon>
    </lineage>
</organism>
<dbReference type="Proteomes" id="UP000026249">
    <property type="component" value="Unassembled WGS sequence"/>
</dbReference>
<evidence type="ECO:0000313" key="3">
    <source>
        <dbReference type="Proteomes" id="UP000026249"/>
    </source>
</evidence>
<evidence type="ECO:0000259" key="1">
    <source>
        <dbReference type="Pfam" id="PF01370"/>
    </source>
</evidence>
<dbReference type="STRING" id="1454373.ACMU_12010"/>
<keyword evidence="3" id="KW-1185">Reference proteome</keyword>
<dbReference type="PANTHER" id="PTHR43245">
    <property type="entry name" value="BIFUNCTIONAL POLYMYXIN RESISTANCE PROTEIN ARNA"/>
    <property type="match status" value="1"/>
</dbReference>
<accession>A0A037ZII4</accession>
<dbReference type="Gene3D" id="3.40.50.720">
    <property type="entry name" value="NAD(P)-binding Rossmann-like Domain"/>
    <property type="match status" value="1"/>
</dbReference>
<evidence type="ECO:0000313" key="2">
    <source>
        <dbReference type="EMBL" id="KAJ55414.1"/>
    </source>
</evidence>
<dbReference type="SUPFAM" id="SSF51735">
    <property type="entry name" value="NAD(P)-binding Rossmann-fold domains"/>
    <property type="match status" value="1"/>
</dbReference>
<dbReference type="Pfam" id="PF01370">
    <property type="entry name" value="Epimerase"/>
    <property type="match status" value="1"/>
</dbReference>
<dbReference type="AlphaFoldDB" id="A0A037ZII4"/>
<dbReference type="EMBL" id="JFKE01000004">
    <property type="protein sequence ID" value="KAJ55414.1"/>
    <property type="molecule type" value="Genomic_DNA"/>
</dbReference>
<sequence length="320" mass="35636">MKVLVTGPSGAVGQYVLEVMMTTGYDVRVFVLPDAMHRVNFRDRIEMVPGELSDRQALEEAIDGIDMVFHTAVIAPPPSRRPEDLHAVNVTGTRNLLEVCAGKIQRFVFTSSNNVYTPHRSPAMWPLLDDAPREAHGSPQQAAAGESLIAAEDLIFEAAERGEIDYTILRPTQVAGRKCPFIEQMIISTLRDSDNLEGQRRMWDMMQWTHGSDIGRAATLVATDERARNQCYTVAGDEPITIYDVQAKMWDIMNFGQTDNPYTEIAAANNIGLPKFSAEKLKALGWVPEVGVQQCIAEVLGRLEFYASTAIKMPEYMLED</sequence>
<gene>
    <name evidence="2" type="ORF">ACMU_12010</name>
</gene>
<name>A0A037ZII4_9RHOB</name>
<reference evidence="2 3" key="1">
    <citation type="submission" date="2014-03" db="EMBL/GenBank/DDBJ databases">
        <title>Draft Genome Sequence of Actibacterium mucosum KCTC 23349, a Marine Alphaproteobacterium with Complex Ionic Requirements Isolated from Mediterranean Seawater at Malvarrosa Beach, Valencia, Spain.</title>
        <authorList>
            <person name="Arahal D.R."/>
            <person name="Shao Z."/>
            <person name="Lai Q."/>
            <person name="Pujalte M.J."/>
        </authorList>
    </citation>
    <scope>NUCLEOTIDE SEQUENCE [LARGE SCALE GENOMIC DNA]</scope>
    <source>
        <strain evidence="2 3">KCTC 23349</strain>
    </source>
</reference>
<dbReference type="OrthoDB" id="367683at2"/>
<feature type="domain" description="NAD-dependent epimerase/dehydratase" evidence="1">
    <location>
        <begin position="3"/>
        <end position="227"/>
    </location>
</feature>
<dbReference type="RefSeq" id="WP_035259194.1">
    <property type="nucleotide sequence ID" value="NZ_JFKE01000004.1"/>
</dbReference>
<dbReference type="InterPro" id="IPR001509">
    <property type="entry name" value="Epimerase_deHydtase"/>
</dbReference>
<dbReference type="InterPro" id="IPR036291">
    <property type="entry name" value="NAD(P)-bd_dom_sf"/>
</dbReference>
<comment type="caution">
    <text evidence="2">The sequence shown here is derived from an EMBL/GenBank/DDBJ whole genome shotgun (WGS) entry which is preliminary data.</text>
</comment>
<proteinExistence type="predicted"/>